<evidence type="ECO:0000259" key="2">
    <source>
        <dbReference type="Pfam" id="PF02481"/>
    </source>
</evidence>
<dbReference type="InterPro" id="IPR057666">
    <property type="entry name" value="DrpA_SLOG"/>
</dbReference>
<feature type="domain" description="Smf/DprA SLOG" evidence="2">
    <location>
        <begin position="78"/>
        <end position="286"/>
    </location>
</feature>
<protein>
    <submittedName>
        <fullName evidence="4">DNA protecting protein DprA</fullName>
    </submittedName>
</protein>
<reference evidence="5" key="1">
    <citation type="submission" date="2012-02" db="EMBL/GenBank/DDBJ databases">
        <title>The complete genome of Halobacteroides halobius DSM 5150.</title>
        <authorList>
            <person name="Lucas S."/>
            <person name="Copeland A."/>
            <person name="Lapidus A."/>
            <person name="Glavina del Rio T."/>
            <person name="Dalin E."/>
            <person name="Tice H."/>
            <person name="Bruce D."/>
            <person name="Goodwin L."/>
            <person name="Pitluck S."/>
            <person name="Peters L."/>
            <person name="Mikhailova N."/>
            <person name="Gu W."/>
            <person name="Kyrpides N."/>
            <person name="Mavromatis K."/>
            <person name="Ivanova N."/>
            <person name="Brettin T."/>
            <person name="Detter J.C."/>
            <person name="Han C."/>
            <person name="Larimer F."/>
            <person name="Land M."/>
            <person name="Hauser L."/>
            <person name="Markowitz V."/>
            <person name="Cheng J.-F."/>
            <person name="Hugenholtz P."/>
            <person name="Woyke T."/>
            <person name="Wu D."/>
            <person name="Tindall B."/>
            <person name="Pomrenke H."/>
            <person name="Brambilla E."/>
            <person name="Klenk H.-P."/>
            <person name="Eisen J.A."/>
        </authorList>
    </citation>
    <scope>NUCLEOTIDE SEQUENCE [LARGE SCALE GENOMIC DNA]</scope>
    <source>
        <strain evidence="5">ATCC 35273 / DSM 5150 / MD-1</strain>
    </source>
</reference>
<dbReference type="Gene3D" id="1.10.10.10">
    <property type="entry name" value="Winged helix-like DNA-binding domain superfamily/Winged helix DNA-binding domain"/>
    <property type="match status" value="1"/>
</dbReference>
<dbReference type="OrthoDB" id="9785707at2"/>
<dbReference type="Proteomes" id="UP000010880">
    <property type="component" value="Chromosome"/>
</dbReference>
<dbReference type="InterPro" id="IPR010994">
    <property type="entry name" value="RuvA_2-like"/>
</dbReference>
<keyword evidence="5" id="KW-1185">Reference proteome</keyword>
<dbReference type="Pfam" id="PF17782">
    <property type="entry name" value="WHD_DprA"/>
    <property type="match status" value="1"/>
</dbReference>
<dbReference type="HOGENOM" id="CLU_029601_0_3_9"/>
<dbReference type="NCBIfam" id="TIGR00732">
    <property type="entry name" value="dprA"/>
    <property type="match status" value="1"/>
</dbReference>
<organism evidence="4 5">
    <name type="scientific">Halobacteroides halobius (strain ATCC 35273 / DSM 5150 / MD-1)</name>
    <dbReference type="NCBI Taxonomy" id="748449"/>
    <lineage>
        <taxon>Bacteria</taxon>
        <taxon>Bacillati</taxon>
        <taxon>Bacillota</taxon>
        <taxon>Clostridia</taxon>
        <taxon>Halanaerobiales</taxon>
        <taxon>Halobacteroidaceae</taxon>
        <taxon>Halobacteroides</taxon>
    </lineage>
</organism>
<feature type="domain" description="DprA winged helix" evidence="3">
    <location>
        <begin position="309"/>
        <end position="362"/>
    </location>
</feature>
<dbReference type="KEGG" id="hhl:Halha_0643"/>
<dbReference type="Gene3D" id="3.40.50.450">
    <property type="match status" value="1"/>
</dbReference>
<dbReference type="eggNOG" id="COG0322">
    <property type="taxonomic scope" value="Bacteria"/>
</dbReference>
<dbReference type="AlphaFoldDB" id="L0K6F9"/>
<dbReference type="SUPFAM" id="SSF102405">
    <property type="entry name" value="MCP/YpsA-like"/>
    <property type="match status" value="1"/>
</dbReference>
<evidence type="ECO:0000313" key="4">
    <source>
        <dbReference type="EMBL" id="AGB40616.1"/>
    </source>
</evidence>
<dbReference type="SUPFAM" id="SSF47781">
    <property type="entry name" value="RuvA domain 2-like"/>
    <property type="match status" value="1"/>
</dbReference>
<dbReference type="PANTHER" id="PTHR43022:SF1">
    <property type="entry name" value="PROTEIN SMF"/>
    <property type="match status" value="1"/>
</dbReference>
<name>L0K6F9_HALHC</name>
<evidence type="ECO:0000313" key="5">
    <source>
        <dbReference type="Proteomes" id="UP000010880"/>
    </source>
</evidence>
<dbReference type="PATRIC" id="fig|748449.3.peg.601"/>
<dbReference type="STRING" id="748449.Halha_0643"/>
<accession>L0K6F9</accession>
<dbReference type="InterPro" id="IPR003488">
    <property type="entry name" value="DprA"/>
</dbReference>
<dbReference type="GO" id="GO:0009294">
    <property type="term" value="P:DNA-mediated transformation"/>
    <property type="evidence" value="ECO:0007669"/>
    <property type="project" value="InterPro"/>
</dbReference>
<dbReference type="InterPro" id="IPR036388">
    <property type="entry name" value="WH-like_DNA-bd_sf"/>
</dbReference>
<gene>
    <name evidence="4" type="ordered locus">Halha_0643</name>
</gene>
<dbReference type="Pfam" id="PF14520">
    <property type="entry name" value="HHH_5"/>
    <property type="match status" value="1"/>
</dbReference>
<comment type="similarity">
    <text evidence="1">Belongs to the DprA/Smf family.</text>
</comment>
<dbReference type="eggNOG" id="COG0758">
    <property type="taxonomic scope" value="Bacteria"/>
</dbReference>
<dbReference type="EMBL" id="CP003359">
    <property type="protein sequence ID" value="AGB40616.1"/>
    <property type="molecule type" value="Genomic_DNA"/>
</dbReference>
<sequence length="376" mass="41528">MEEKLYWVWLTKIPGLGPRRIKKLVDYFKDAKGIWNAGREDLNSVKGIGSSTSIKIIESKARFNFKRELQQLKKFKVKVVTLSDKCYPKLLKEIYDPPPVLYYKGDISSLEKPCISIVGSRKCTSYGQRIANRLGQRLAEIGVSVTSGLARGIDTASHQGAVRTGSTVAILGSGLDNMYPPENRGLAKKIMNNGSLLTPFSLGTKPQAGNFPVRNRIISGLSLGTIVVEAAQKSGSLITANLALEQGREVFAIPGDITKSQSKGTNNLIKSGAKLVQSLEDILDELSFKINFTSNRPKNNSQIINEKTLKSLAPQEKQVYQQLSINPQQFESIVAKLNLNSGQLNSVLLELEVKGLVEQLPGRKFKLNKYHKERSI</sequence>
<proteinExistence type="inferred from homology"/>
<dbReference type="Pfam" id="PF02481">
    <property type="entry name" value="DNA_processg_A"/>
    <property type="match status" value="1"/>
</dbReference>
<dbReference type="RefSeq" id="WP_015326342.1">
    <property type="nucleotide sequence ID" value="NC_019978.1"/>
</dbReference>
<dbReference type="PANTHER" id="PTHR43022">
    <property type="entry name" value="PROTEIN SMF"/>
    <property type="match status" value="1"/>
</dbReference>
<evidence type="ECO:0000259" key="3">
    <source>
        <dbReference type="Pfam" id="PF17782"/>
    </source>
</evidence>
<evidence type="ECO:0000256" key="1">
    <source>
        <dbReference type="ARBA" id="ARBA00006525"/>
    </source>
</evidence>
<dbReference type="InterPro" id="IPR041614">
    <property type="entry name" value="DprA_WH"/>
</dbReference>